<dbReference type="EMBL" id="JASCZI010062932">
    <property type="protein sequence ID" value="MED6140936.1"/>
    <property type="molecule type" value="Genomic_DNA"/>
</dbReference>
<reference evidence="5 6" key="1">
    <citation type="journal article" date="2023" name="Plants (Basel)">
        <title>Bridging the Gap: Combining Genomics and Transcriptomics Approaches to Understand Stylosanthes scabra, an Orphan Legume from the Brazilian Caatinga.</title>
        <authorList>
            <person name="Ferreira-Neto J.R.C."/>
            <person name="da Silva M.D."/>
            <person name="Binneck E."/>
            <person name="de Melo N.F."/>
            <person name="da Silva R.H."/>
            <person name="de Melo A.L.T.M."/>
            <person name="Pandolfi V."/>
            <person name="Bustamante F.O."/>
            <person name="Brasileiro-Vidal A.C."/>
            <person name="Benko-Iseppon A.M."/>
        </authorList>
    </citation>
    <scope>NUCLEOTIDE SEQUENCE [LARGE SCALE GENOMIC DNA]</scope>
    <source>
        <tissue evidence="5">Leaves</tissue>
    </source>
</reference>
<evidence type="ECO:0000256" key="1">
    <source>
        <dbReference type="ARBA" id="ARBA00010617"/>
    </source>
</evidence>
<name>A0ABU6SY38_9FABA</name>
<keyword evidence="4" id="KW-0812">Transmembrane</keyword>
<dbReference type="PANTHER" id="PTHR24286:SF30">
    <property type="entry name" value="3-EPI-6-DEOXOCATHASTERONE 23-MONOOXYGENASE CYP90D1"/>
    <property type="match status" value="1"/>
</dbReference>
<dbReference type="InterPro" id="IPR036396">
    <property type="entry name" value="Cyt_P450_sf"/>
</dbReference>
<protein>
    <recommendedName>
        <fullName evidence="7">Cytochrome P450</fullName>
    </recommendedName>
</protein>
<proteinExistence type="inferred from homology"/>
<keyword evidence="3" id="KW-0408">Iron</keyword>
<dbReference type="Proteomes" id="UP001341840">
    <property type="component" value="Unassembled WGS sequence"/>
</dbReference>
<feature type="transmembrane region" description="Helical" evidence="4">
    <location>
        <begin position="6"/>
        <end position="22"/>
    </location>
</feature>
<keyword evidence="2" id="KW-0479">Metal-binding</keyword>
<keyword evidence="4" id="KW-0472">Membrane</keyword>
<sequence>MDNNIWVVFVIILSLVIFFYKSRISNKLKSKHSDHQHQLPLGTLGWPLIGETIQFVSSAYSDRPESFVDKRRRLYGKVFKSHIFGSPTIISTDADVNKFILQSDAKLFVPSYPKSVTELMGKSSILLVNGSIQGRIHGLVGSFFKSQILKSQITTDMQNYVQESMANWSEESPIYMQDETKK</sequence>
<comment type="similarity">
    <text evidence="1">Belongs to the cytochrome P450 family.</text>
</comment>
<evidence type="ECO:0000256" key="3">
    <source>
        <dbReference type="ARBA" id="ARBA00023004"/>
    </source>
</evidence>
<dbReference type="Gene3D" id="1.10.630.10">
    <property type="entry name" value="Cytochrome P450"/>
    <property type="match status" value="1"/>
</dbReference>
<dbReference type="PANTHER" id="PTHR24286">
    <property type="entry name" value="CYTOCHROME P450 26"/>
    <property type="match status" value="1"/>
</dbReference>
<keyword evidence="6" id="KW-1185">Reference proteome</keyword>
<accession>A0ABU6SY38</accession>
<evidence type="ECO:0000313" key="5">
    <source>
        <dbReference type="EMBL" id="MED6140936.1"/>
    </source>
</evidence>
<feature type="non-terminal residue" evidence="5">
    <location>
        <position position="182"/>
    </location>
</feature>
<gene>
    <name evidence="5" type="ORF">PIB30_098422</name>
</gene>
<comment type="caution">
    <text evidence="5">The sequence shown here is derived from an EMBL/GenBank/DDBJ whole genome shotgun (WGS) entry which is preliminary data.</text>
</comment>
<evidence type="ECO:0000256" key="4">
    <source>
        <dbReference type="SAM" id="Phobius"/>
    </source>
</evidence>
<dbReference type="SUPFAM" id="SSF48264">
    <property type="entry name" value="Cytochrome P450"/>
    <property type="match status" value="1"/>
</dbReference>
<organism evidence="5 6">
    <name type="scientific">Stylosanthes scabra</name>
    <dbReference type="NCBI Taxonomy" id="79078"/>
    <lineage>
        <taxon>Eukaryota</taxon>
        <taxon>Viridiplantae</taxon>
        <taxon>Streptophyta</taxon>
        <taxon>Embryophyta</taxon>
        <taxon>Tracheophyta</taxon>
        <taxon>Spermatophyta</taxon>
        <taxon>Magnoliopsida</taxon>
        <taxon>eudicotyledons</taxon>
        <taxon>Gunneridae</taxon>
        <taxon>Pentapetalae</taxon>
        <taxon>rosids</taxon>
        <taxon>fabids</taxon>
        <taxon>Fabales</taxon>
        <taxon>Fabaceae</taxon>
        <taxon>Papilionoideae</taxon>
        <taxon>50 kb inversion clade</taxon>
        <taxon>dalbergioids sensu lato</taxon>
        <taxon>Dalbergieae</taxon>
        <taxon>Pterocarpus clade</taxon>
        <taxon>Stylosanthes</taxon>
    </lineage>
</organism>
<keyword evidence="4" id="KW-1133">Transmembrane helix</keyword>
<evidence type="ECO:0000256" key="2">
    <source>
        <dbReference type="ARBA" id="ARBA00022723"/>
    </source>
</evidence>
<evidence type="ECO:0008006" key="7">
    <source>
        <dbReference type="Google" id="ProtNLM"/>
    </source>
</evidence>
<evidence type="ECO:0000313" key="6">
    <source>
        <dbReference type="Proteomes" id="UP001341840"/>
    </source>
</evidence>